<evidence type="ECO:0000313" key="3">
    <source>
        <dbReference type="Proteomes" id="UP001632037"/>
    </source>
</evidence>
<reference evidence="2 3" key="1">
    <citation type="submission" date="2024-09" db="EMBL/GenBank/DDBJ databases">
        <title>Genome sequencing and assembly of Phytophthora oleae, isolate VK10A, causative agent of rot of olive drupes.</title>
        <authorList>
            <person name="Conti Taguali S."/>
            <person name="Riolo M."/>
            <person name="La Spada F."/>
            <person name="Cacciola S.O."/>
            <person name="Dionisio G."/>
        </authorList>
    </citation>
    <scope>NUCLEOTIDE SEQUENCE [LARGE SCALE GENOMIC DNA]</scope>
    <source>
        <strain evidence="2 3">VK10A</strain>
    </source>
</reference>
<evidence type="ECO:0008006" key="4">
    <source>
        <dbReference type="Google" id="ProtNLM"/>
    </source>
</evidence>
<gene>
    <name evidence="2" type="ORF">V7S43_007409</name>
</gene>
<evidence type="ECO:0000313" key="2">
    <source>
        <dbReference type="EMBL" id="KAL3667859.1"/>
    </source>
</evidence>
<dbReference type="EMBL" id="JBIMZQ010000013">
    <property type="protein sequence ID" value="KAL3667859.1"/>
    <property type="molecule type" value="Genomic_DNA"/>
</dbReference>
<dbReference type="AlphaFoldDB" id="A0ABD3FNH3"/>
<keyword evidence="1" id="KW-0812">Transmembrane</keyword>
<keyword evidence="1" id="KW-1133">Transmembrane helix</keyword>
<keyword evidence="1" id="KW-0472">Membrane</keyword>
<organism evidence="2 3">
    <name type="scientific">Phytophthora oleae</name>
    <dbReference type="NCBI Taxonomy" id="2107226"/>
    <lineage>
        <taxon>Eukaryota</taxon>
        <taxon>Sar</taxon>
        <taxon>Stramenopiles</taxon>
        <taxon>Oomycota</taxon>
        <taxon>Peronosporomycetes</taxon>
        <taxon>Peronosporales</taxon>
        <taxon>Peronosporaceae</taxon>
        <taxon>Phytophthora</taxon>
    </lineage>
</organism>
<keyword evidence="3" id="KW-1185">Reference proteome</keyword>
<evidence type="ECO:0000256" key="1">
    <source>
        <dbReference type="SAM" id="Phobius"/>
    </source>
</evidence>
<name>A0ABD3FNH3_9STRA</name>
<dbReference type="Proteomes" id="UP001632037">
    <property type="component" value="Unassembled WGS sequence"/>
</dbReference>
<accession>A0ABD3FNH3</accession>
<proteinExistence type="predicted"/>
<sequence length="84" mass="8033">MGKSQSAHGGSCIVVAAVDSGDEIEVGTGGITVPVGQVPAVIIVVDGKFTTGSTAVVDATVLSVISVVLVVCALAGNGAGLGWP</sequence>
<protein>
    <recommendedName>
        <fullName evidence="4">Pectate lyase</fullName>
    </recommendedName>
</protein>
<comment type="caution">
    <text evidence="2">The sequence shown here is derived from an EMBL/GenBank/DDBJ whole genome shotgun (WGS) entry which is preliminary data.</text>
</comment>
<feature type="transmembrane region" description="Helical" evidence="1">
    <location>
        <begin position="61"/>
        <end position="83"/>
    </location>
</feature>